<dbReference type="PIRSF" id="PIRSF000216">
    <property type="entry name" value="NADH_DH_24kDa"/>
    <property type="match status" value="1"/>
</dbReference>
<dbReference type="SUPFAM" id="SSF52833">
    <property type="entry name" value="Thioredoxin-like"/>
    <property type="match status" value="1"/>
</dbReference>
<dbReference type="InterPro" id="IPR041921">
    <property type="entry name" value="NuoE_N"/>
</dbReference>
<dbReference type="CDD" id="cd03064">
    <property type="entry name" value="TRX_Fd_NuoE"/>
    <property type="match status" value="1"/>
</dbReference>
<dbReference type="Gene3D" id="1.10.10.1590">
    <property type="entry name" value="NADH-quinone oxidoreductase subunit E"/>
    <property type="match status" value="1"/>
</dbReference>
<keyword evidence="2" id="KW-0001">2Fe-2S</keyword>
<sequence length="154" mass="17366">MLSERVVNEINQIQKRYLDARACLLPALYVVQREHGWISPDALEAVGDLLNVPKATVKGVSTFYSMFRHRPIGRHVIQLCTNVACMIMGAERLVDILRSRYGIEPNSTTDDGRFSLVIMECIGACGTAPAMLVDSDFYDNLTEENVIEILERYK</sequence>
<evidence type="ECO:0000256" key="4">
    <source>
        <dbReference type="ARBA" id="ARBA00023004"/>
    </source>
</evidence>
<name>A0A5J4L4W7_9ZZZZ</name>
<comment type="similarity">
    <text evidence="1">Belongs to the complex I 24 kDa subunit family.</text>
</comment>
<protein>
    <submittedName>
        <fullName evidence="7">NADH-quinone oxidoreductase subunit E</fullName>
    </submittedName>
</protein>
<dbReference type="InterPro" id="IPR036249">
    <property type="entry name" value="Thioredoxin-like_sf"/>
</dbReference>
<evidence type="ECO:0000256" key="1">
    <source>
        <dbReference type="ARBA" id="ARBA00010643"/>
    </source>
</evidence>
<dbReference type="Gene3D" id="3.40.30.10">
    <property type="entry name" value="Glutaredoxin"/>
    <property type="match status" value="1"/>
</dbReference>
<reference evidence="7" key="1">
    <citation type="submission" date="2019-10" db="EMBL/GenBank/DDBJ databases">
        <title>Metagenomic sequencing of thiosulfate-disproportionating enrichment culture.</title>
        <authorList>
            <person name="Umezawa K."/>
            <person name="Kojima H."/>
            <person name="Fukui M."/>
        </authorList>
    </citation>
    <scope>NUCLEOTIDE SEQUENCE</scope>
    <source>
        <strain evidence="7">45J</strain>
    </source>
</reference>
<dbReference type="AlphaFoldDB" id="A0A5J4L4W7"/>
<dbReference type="NCBIfam" id="NF005722">
    <property type="entry name" value="PRK07539.1-2"/>
    <property type="match status" value="1"/>
</dbReference>
<evidence type="ECO:0000256" key="3">
    <source>
        <dbReference type="ARBA" id="ARBA00022723"/>
    </source>
</evidence>
<dbReference type="PANTHER" id="PTHR10371:SF3">
    <property type="entry name" value="NADH DEHYDROGENASE [UBIQUINONE] FLAVOPROTEIN 2, MITOCHONDRIAL"/>
    <property type="match status" value="1"/>
</dbReference>
<gene>
    <name evidence="7" type="ORF">A45J_1603</name>
</gene>
<dbReference type="FunFam" id="1.10.10.1590:FF:000001">
    <property type="entry name" value="NADH-quinone oxidoreductase subunit E"/>
    <property type="match status" value="1"/>
</dbReference>
<evidence type="ECO:0000256" key="2">
    <source>
        <dbReference type="ARBA" id="ARBA00022714"/>
    </source>
</evidence>
<evidence type="ECO:0000256" key="5">
    <source>
        <dbReference type="ARBA" id="ARBA00023014"/>
    </source>
</evidence>
<keyword evidence="5" id="KW-0411">Iron-sulfur</keyword>
<dbReference type="InterPro" id="IPR042128">
    <property type="entry name" value="NuoE_dom"/>
</dbReference>
<keyword evidence="4" id="KW-0408">Iron</keyword>
<comment type="caution">
    <text evidence="7">The sequence shown here is derived from an EMBL/GenBank/DDBJ whole genome shotgun (WGS) entry which is preliminary data.</text>
</comment>
<dbReference type="GO" id="GO:0051537">
    <property type="term" value="F:2 iron, 2 sulfur cluster binding"/>
    <property type="evidence" value="ECO:0007669"/>
    <property type="project" value="UniProtKB-KW"/>
</dbReference>
<keyword evidence="3" id="KW-0479">Metal-binding</keyword>
<dbReference type="EMBL" id="BLAB01000001">
    <property type="protein sequence ID" value="GER93847.1"/>
    <property type="molecule type" value="Genomic_DNA"/>
</dbReference>
<dbReference type="GO" id="GO:0003954">
    <property type="term" value="F:NADH dehydrogenase activity"/>
    <property type="evidence" value="ECO:0007669"/>
    <property type="project" value="TreeGrafter"/>
</dbReference>
<dbReference type="GO" id="GO:0046872">
    <property type="term" value="F:metal ion binding"/>
    <property type="evidence" value="ECO:0007669"/>
    <property type="project" value="UniProtKB-KW"/>
</dbReference>
<evidence type="ECO:0000256" key="6">
    <source>
        <dbReference type="ARBA" id="ARBA00034078"/>
    </source>
</evidence>
<evidence type="ECO:0000313" key="7">
    <source>
        <dbReference type="EMBL" id="GER93847.1"/>
    </source>
</evidence>
<dbReference type="Pfam" id="PF01257">
    <property type="entry name" value="2Fe-2S_thioredx"/>
    <property type="match status" value="1"/>
</dbReference>
<dbReference type="InterPro" id="IPR002023">
    <property type="entry name" value="NuoE-like"/>
</dbReference>
<dbReference type="NCBIfam" id="TIGR01958">
    <property type="entry name" value="nuoE_fam"/>
    <property type="match status" value="1"/>
</dbReference>
<accession>A0A5J4L4W7</accession>
<proteinExistence type="inferred from homology"/>
<comment type="cofactor">
    <cofactor evidence="6">
        <name>[2Fe-2S] cluster</name>
        <dbReference type="ChEBI" id="CHEBI:190135"/>
    </cofactor>
</comment>
<organism evidence="7">
    <name type="scientific">hot springs metagenome</name>
    <dbReference type="NCBI Taxonomy" id="433727"/>
    <lineage>
        <taxon>unclassified sequences</taxon>
        <taxon>metagenomes</taxon>
        <taxon>ecological metagenomes</taxon>
    </lineage>
</organism>
<dbReference type="PANTHER" id="PTHR10371">
    <property type="entry name" value="NADH DEHYDROGENASE UBIQUINONE FLAVOPROTEIN 2, MITOCHONDRIAL"/>
    <property type="match status" value="1"/>
</dbReference>